<evidence type="ECO:0000313" key="1">
    <source>
        <dbReference type="EMBL" id="SPZ93141.1"/>
    </source>
</evidence>
<reference evidence="1 2" key="1">
    <citation type="submission" date="2018-06" db="EMBL/GenBank/DDBJ databases">
        <authorList>
            <consortium name="Pathogen Informatics"/>
            <person name="Doyle S."/>
        </authorList>
    </citation>
    <scope>NUCLEOTIDE SEQUENCE [LARGE SCALE GENOMIC DNA]</scope>
    <source>
        <strain evidence="1 2">NCTC11343</strain>
    </source>
</reference>
<sequence length="374" mass="41877">MYEFEMPFLVDAHLDLSMNAMEWNRDLRLPITELTAGKRGWMTSPIGLRQQSLLTNCVVVILVLVVATQIARFVKPESSLPGWYSPEQAWAQTQGQLAWYKAMEADGQMKMICTKADLDQHIALWSNGSDHVDKPIGYLLSLEGADSIVDISYLETAYNYGLRAVGPAHYGPGRYANGTDSSGKLNEQGVLLLREMERLGMILDATHLNDDAFWDAVGRYNGAIWASHNNCRKFVDHNRQFSDEMIKTLVSKKAVIGVVLDAWMMVPNWVRGVSDPKTSNCSMEIMANNIDHICQLAGNVDHVGVGSDLDGAFGREQCPYDLETIADIQKVFGILSKRGYDKTDLEKIASKNWLNFMRNALPESKQTPPTQLNR</sequence>
<dbReference type="SUPFAM" id="SSF51556">
    <property type="entry name" value="Metallo-dependent hydrolases"/>
    <property type="match status" value="1"/>
</dbReference>
<dbReference type="EMBL" id="UAUU01000011">
    <property type="protein sequence ID" value="SPZ93141.1"/>
    <property type="molecule type" value="Genomic_DNA"/>
</dbReference>
<proteinExistence type="predicted"/>
<dbReference type="InterPro" id="IPR008257">
    <property type="entry name" value="Pept_M19"/>
</dbReference>
<name>A0A2X2JMF0_SPHMU</name>
<dbReference type="AlphaFoldDB" id="A0A2X2JMF0"/>
<dbReference type="PANTHER" id="PTHR10443:SF12">
    <property type="entry name" value="DIPEPTIDASE"/>
    <property type="match status" value="1"/>
</dbReference>
<dbReference type="InterPro" id="IPR032466">
    <property type="entry name" value="Metal_Hydrolase"/>
</dbReference>
<dbReference type="GO" id="GO:0070573">
    <property type="term" value="F:metallodipeptidase activity"/>
    <property type="evidence" value="ECO:0007669"/>
    <property type="project" value="InterPro"/>
</dbReference>
<dbReference type="PROSITE" id="PS51365">
    <property type="entry name" value="RENAL_DIPEPTIDASE_2"/>
    <property type="match status" value="1"/>
</dbReference>
<dbReference type="Gene3D" id="3.20.20.140">
    <property type="entry name" value="Metal-dependent hydrolases"/>
    <property type="match status" value="1"/>
</dbReference>
<dbReference type="PANTHER" id="PTHR10443">
    <property type="entry name" value="MICROSOMAL DIPEPTIDASE"/>
    <property type="match status" value="1"/>
</dbReference>
<dbReference type="Pfam" id="PF01244">
    <property type="entry name" value="Peptidase_M19"/>
    <property type="match status" value="1"/>
</dbReference>
<protein>
    <submittedName>
        <fullName evidence="1">Membrane dipeptidase (Peptidase family M19)</fullName>
    </submittedName>
</protein>
<dbReference type="RefSeq" id="WP_112376157.1">
    <property type="nucleotide sequence ID" value="NZ_UAUU01000011.1"/>
</dbReference>
<dbReference type="Proteomes" id="UP000251241">
    <property type="component" value="Unassembled WGS sequence"/>
</dbReference>
<accession>A0A2X2JMF0</accession>
<organism evidence="1 2">
    <name type="scientific">Sphingobacterium multivorum</name>
    <dbReference type="NCBI Taxonomy" id="28454"/>
    <lineage>
        <taxon>Bacteria</taxon>
        <taxon>Pseudomonadati</taxon>
        <taxon>Bacteroidota</taxon>
        <taxon>Sphingobacteriia</taxon>
        <taxon>Sphingobacteriales</taxon>
        <taxon>Sphingobacteriaceae</taxon>
        <taxon>Sphingobacterium</taxon>
    </lineage>
</organism>
<dbReference type="GO" id="GO:0006508">
    <property type="term" value="P:proteolysis"/>
    <property type="evidence" value="ECO:0007669"/>
    <property type="project" value="InterPro"/>
</dbReference>
<evidence type="ECO:0000313" key="2">
    <source>
        <dbReference type="Proteomes" id="UP000251241"/>
    </source>
</evidence>
<gene>
    <name evidence="1" type="ORF">NCTC11343_05078</name>
</gene>